<dbReference type="CDD" id="cd02573">
    <property type="entry name" value="PseudoU_synth_EcTruB"/>
    <property type="match status" value="1"/>
</dbReference>
<dbReference type="EMBL" id="CP010427">
    <property type="protein sequence ID" value="AJC49368.1"/>
    <property type="molecule type" value="Genomic_DNA"/>
</dbReference>
<dbReference type="GO" id="GO:0031119">
    <property type="term" value="P:tRNA pseudouridine synthesis"/>
    <property type="evidence" value="ECO:0007669"/>
    <property type="project" value="UniProtKB-UniRule"/>
</dbReference>
<dbReference type="KEGG" id="fgu:SD28_06910"/>
<comment type="function">
    <text evidence="5">Responsible for synthesis of pseudouridine from uracil-55 in the psi GC loop of transfer RNAs.</text>
</comment>
<dbReference type="EC" id="5.4.99.25" evidence="5"/>
<evidence type="ECO:0000256" key="4">
    <source>
        <dbReference type="ARBA" id="ARBA00023235"/>
    </source>
</evidence>
<dbReference type="Pfam" id="PF16198">
    <property type="entry name" value="TruB_C_2"/>
    <property type="match status" value="1"/>
</dbReference>
<keyword evidence="9" id="KW-1185">Reference proteome</keyword>
<feature type="active site" description="Nucleophile" evidence="5">
    <location>
        <position position="45"/>
    </location>
</feature>
<evidence type="ECO:0000313" key="9">
    <source>
        <dbReference type="Proteomes" id="UP000031104"/>
    </source>
</evidence>
<dbReference type="InterPro" id="IPR020103">
    <property type="entry name" value="PsdUridine_synth_cat_dom_sf"/>
</dbReference>
<protein>
    <recommendedName>
        <fullName evidence="5">tRNA pseudouridine synthase B</fullName>
        <ecNumber evidence="5">5.4.99.25</ecNumber>
    </recommendedName>
    <alternativeName>
        <fullName evidence="5">tRNA pseudouridine(55) synthase</fullName>
        <shortName evidence="5">Psi55 synthase</shortName>
    </alternativeName>
    <alternativeName>
        <fullName evidence="5">tRNA pseudouridylate synthase</fullName>
    </alternativeName>
    <alternativeName>
        <fullName evidence="5">tRNA-uridine isomerase</fullName>
    </alternativeName>
</protein>
<dbReference type="Proteomes" id="UP000031104">
    <property type="component" value="Chromosome"/>
</dbReference>
<dbReference type="AlphaFoldDB" id="A0A0A8E5S8"/>
<evidence type="ECO:0000313" key="8">
    <source>
        <dbReference type="EMBL" id="AJC49368.1"/>
    </source>
</evidence>
<sequence length="301" mass="33809">MKKNKLNLNGIIIINKSKGVSSNKILQQLKYLYNAKKAGHTGTLDPMATGVLPICFGRATKIAQYLLDADKEYIATIKLGIQTTTGDAEGEVVTTQNVPKLSNMLIENILDKFRGQIDQTPPIYSALKHNGQPLYKLAREGKQVEIRPRKVTIYELKLLNSTGDTLEIKVRCSKGTYIRSLAMDIGKELDCGGSLIALQRIQSGPFSLDKAYQIEDLKNLSFEEKLDTIENIESVFKDKPIYTLGISQKYDLYNKGILITRTDISGVFRIYDNNKFVAIAEFDKGNLISKKFFEQEKLISE</sequence>
<evidence type="ECO:0000256" key="2">
    <source>
        <dbReference type="ARBA" id="ARBA00005642"/>
    </source>
</evidence>
<organism evidence="8 9">
    <name type="scientific">Allofrancisella guangzhouensis</name>
    <dbReference type="NCBI Taxonomy" id="594679"/>
    <lineage>
        <taxon>Bacteria</taxon>
        <taxon>Pseudomonadati</taxon>
        <taxon>Pseudomonadota</taxon>
        <taxon>Gammaproteobacteria</taxon>
        <taxon>Thiotrichales</taxon>
        <taxon>Francisellaceae</taxon>
        <taxon>Allofrancisella</taxon>
    </lineage>
</organism>
<feature type="domain" description="tRNA pseudouridylate synthase B C-terminal" evidence="7">
    <location>
        <begin position="179"/>
        <end position="225"/>
    </location>
</feature>
<comment type="similarity">
    <text evidence="2 5">Belongs to the pseudouridine synthase TruB family. Type 1 subfamily.</text>
</comment>
<dbReference type="GO" id="GO:0003723">
    <property type="term" value="F:RNA binding"/>
    <property type="evidence" value="ECO:0007669"/>
    <property type="project" value="InterPro"/>
</dbReference>
<name>A0A0A8E5S8_9GAMM</name>
<evidence type="ECO:0000256" key="3">
    <source>
        <dbReference type="ARBA" id="ARBA00022694"/>
    </source>
</evidence>
<dbReference type="HOGENOM" id="CLU_032087_0_3_6"/>
<dbReference type="Gene3D" id="3.30.2350.10">
    <property type="entry name" value="Pseudouridine synthase"/>
    <property type="match status" value="1"/>
</dbReference>
<dbReference type="HAMAP" id="MF_01080">
    <property type="entry name" value="TruB_bact"/>
    <property type="match status" value="1"/>
</dbReference>
<accession>A0A0A8E5S8</accession>
<dbReference type="InterPro" id="IPR002501">
    <property type="entry name" value="PsdUridine_synth_N"/>
</dbReference>
<keyword evidence="3 5" id="KW-0819">tRNA processing</keyword>
<dbReference type="InterPro" id="IPR014780">
    <property type="entry name" value="tRNA_psdUridine_synth_TruB"/>
</dbReference>
<dbReference type="InterPro" id="IPR032819">
    <property type="entry name" value="TruB_C"/>
</dbReference>
<dbReference type="PANTHER" id="PTHR13767">
    <property type="entry name" value="TRNA-PSEUDOURIDINE SYNTHASE"/>
    <property type="match status" value="1"/>
</dbReference>
<evidence type="ECO:0000256" key="1">
    <source>
        <dbReference type="ARBA" id="ARBA00000385"/>
    </source>
</evidence>
<dbReference type="Pfam" id="PF01509">
    <property type="entry name" value="TruB_N"/>
    <property type="match status" value="1"/>
</dbReference>
<evidence type="ECO:0000259" key="7">
    <source>
        <dbReference type="Pfam" id="PF16198"/>
    </source>
</evidence>
<dbReference type="GO" id="GO:0160148">
    <property type="term" value="F:tRNA pseudouridine(55) synthase activity"/>
    <property type="evidence" value="ECO:0007669"/>
    <property type="project" value="UniProtKB-EC"/>
</dbReference>
<dbReference type="SUPFAM" id="SSF55120">
    <property type="entry name" value="Pseudouridine synthase"/>
    <property type="match status" value="1"/>
</dbReference>
<dbReference type="PANTHER" id="PTHR13767:SF2">
    <property type="entry name" value="PSEUDOURIDYLATE SYNTHASE TRUB1"/>
    <property type="match status" value="1"/>
</dbReference>
<reference evidence="8 9" key="1">
    <citation type="submission" date="2014-12" db="EMBL/GenBank/DDBJ databases">
        <title>Complete genome sequence of Francisella guanzhouensis strain 08HL01032 isolated from air-conditioning system in China.</title>
        <authorList>
            <person name="Svensson D."/>
            <person name="Ohrman C."/>
            <person name="Backman S."/>
            <person name="Karlsson E."/>
            <person name="Nilsson E."/>
            <person name="Bystrom M."/>
            <person name="Larkeryd A."/>
            <person name="Stenberg P."/>
            <person name="Scholtz H.C."/>
            <person name="Forsman M."/>
            <person name="Sjodin A."/>
        </authorList>
    </citation>
    <scope>NUCLEOTIDE SEQUENCE [LARGE SCALE GENOMIC DNA]</scope>
    <source>
        <strain evidence="8 9">08HL01032</strain>
    </source>
</reference>
<dbReference type="NCBIfam" id="TIGR00431">
    <property type="entry name" value="TruB"/>
    <property type="match status" value="1"/>
</dbReference>
<dbReference type="OrthoDB" id="9802309at2"/>
<evidence type="ECO:0000256" key="5">
    <source>
        <dbReference type="HAMAP-Rule" id="MF_01080"/>
    </source>
</evidence>
<comment type="catalytic activity">
    <reaction evidence="1 5">
        <text>uridine(55) in tRNA = pseudouridine(55) in tRNA</text>
        <dbReference type="Rhea" id="RHEA:42532"/>
        <dbReference type="Rhea" id="RHEA-COMP:10101"/>
        <dbReference type="Rhea" id="RHEA-COMP:10102"/>
        <dbReference type="ChEBI" id="CHEBI:65314"/>
        <dbReference type="ChEBI" id="CHEBI:65315"/>
        <dbReference type="EC" id="5.4.99.25"/>
    </reaction>
</comment>
<dbReference type="STRING" id="594679.SD28_06910"/>
<gene>
    <name evidence="5" type="primary">truB</name>
    <name evidence="8" type="ORF">SD28_06910</name>
</gene>
<dbReference type="FunFam" id="3.30.2350.10:FF:000011">
    <property type="entry name" value="tRNA pseudouridine synthase B"/>
    <property type="match status" value="1"/>
</dbReference>
<feature type="domain" description="Pseudouridine synthase II N-terminal" evidence="6">
    <location>
        <begin position="31"/>
        <end position="178"/>
    </location>
</feature>
<dbReference type="RefSeq" id="WP_039125370.1">
    <property type="nucleotide sequence ID" value="NZ_CP010427.1"/>
</dbReference>
<dbReference type="GO" id="GO:1990481">
    <property type="term" value="P:mRNA pseudouridine synthesis"/>
    <property type="evidence" value="ECO:0007669"/>
    <property type="project" value="TreeGrafter"/>
</dbReference>
<proteinExistence type="inferred from homology"/>
<evidence type="ECO:0000259" key="6">
    <source>
        <dbReference type="Pfam" id="PF01509"/>
    </source>
</evidence>
<keyword evidence="4 5" id="KW-0413">Isomerase</keyword>